<dbReference type="InterPro" id="IPR027417">
    <property type="entry name" value="P-loop_NTPase"/>
</dbReference>
<evidence type="ECO:0000259" key="5">
    <source>
        <dbReference type="PROSITE" id="PS50893"/>
    </source>
</evidence>
<dbReference type="FunFam" id="3.40.50.300:FF:000134">
    <property type="entry name" value="Iron-enterobactin ABC transporter ATP-binding protein"/>
    <property type="match status" value="1"/>
</dbReference>
<evidence type="ECO:0000256" key="3">
    <source>
        <dbReference type="ARBA" id="ARBA00022840"/>
    </source>
</evidence>
<dbReference type="SMART" id="SM00382">
    <property type="entry name" value="AAA"/>
    <property type="match status" value="1"/>
</dbReference>
<keyword evidence="3 6" id="KW-0067">ATP-binding</keyword>
<accession>A0AA42DK21</accession>
<comment type="caution">
    <text evidence="6">The sequence shown here is derived from an EMBL/GenBank/DDBJ whole genome shotgun (WGS) entry which is preliminary data.</text>
</comment>
<feature type="domain" description="ABC transporter" evidence="5">
    <location>
        <begin position="2"/>
        <end position="238"/>
    </location>
</feature>
<dbReference type="AlphaFoldDB" id="A0AA42DK21"/>
<evidence type="ECO:0000256" key="1">
    <source>
        <dbReference type="ARBA" id="ARBA00022448"/>
    </source>
</evidence>
<evidence type="ECO:0000313" key="7">
    <source>
        <dbReference type="Proteomes" id="UP001169242"/>
    </source>
</evidence>
<dbReference type="PANTHER" id="PTHR42794">
    <property type="entry name" value="HEMIN IMPORT ATP-BINDING PROTEIN HMUV"/>
    <property type="match status" value="1"/>
</dbReference>
<dbReference type="RefSeq" id="WP_271011063.1">
    <property type="nucleotide sequence ID" value="NZ_JAQIFT010000013.1"/>
</dbReference>
<dbReference type="GO" id="GO:0016887">
    <property type="term" value="F:ATP hydrolysis activity"/>
    <property type="evidence" value="ECO:0007669"/>
    <property type="project" value="InterPro"/>
</dbReference>
<keyword evidence="7" id="KW-1185">Reference proteome</keyword>
<dbReference type="CDD" id="cd03214">
    <property type="entry name" value="ABC_Iron-Siderophores_B12_Hemin"/>
    <property type="match status" value="1"/>
</dbReference>
<reference evidence="6" key="1">
    <citation type="journal article" date="2023" name="Int. J. Syst. Evol. Microbiol.">
        <title>&lt;i&gt;Holtiella tumoricola&lt;/i&gt; gen. nov. sp. nov., isolated from a human clinical sample.</title>
        <authorList>
            <person name="Allen-Vercoe E."/>
            <person name="Daigneault M.C."/>
            <person name="Vancuren S.J."/>
            <person name="Cochrane K."/>
            <person name="O'Neal L.L."/>
            <person name="Sankaranarayanan K."/>
            <person name="Lawson P.A."/>
        </authorList>
    </citation>
    <scope>NUCLEOTIDE SEQUENCE</scope>
    <source>
        <strain evidence="6">CC70A</strain>
    </source>
</reference>
<dbReference type="Pfam" id="PF00005">
    <property type="entry name" value="ABC_tran"/>
    <property type="match status" value="1"/>
</dbReference>
<dbReference type="Proteomes" id="UP001169242">
    <property type="component" value="Unassembled WGS sequence"/>
</dbReference>
<dbReference type="GO" id="GO:0005524">
    <property type="term" value="F:ATP binding"/>
    <property type="evidence" value="ECO:0007669"/>
    <property type="project" value="UniProtKB-KW"/>
</dbReference>
<organism evidence="6 7">
    <name type="scientific">Holtiella tumoricola</name>
    <dbReference type="NCBI Taxonomy" id="3018743"/>
    <lineage>
        <taxon>Bacteria</taxon>
        <taxon>Bacillati</taxon>
        <taxon>Bacillota</taxon>
        <taxon>Clostridia</taxon>
        <taxon>Lachnospirales</taxon>
        <taxon>Cellulosilyticaceae</taxon>
        <taxon>Holtiella</taxon>
    </lineage>
</organism>
<sequence>MIKVQNLSYQIGDKPILKDISLTFKPHTIYGIIGPNGAGKSTLLKHMMRIIEPSSSTVFLKDQDVTKVKVKEYAKQCSFVFQENPRDLDFTVEEMIAMGRYPYLDYMGHTTKADEIVIERIIHELSLEKLRERSMLNLSGGEAQKVFIGRALAQETPILLLDEPISMLDVHNSVELLNRLKTIKDQHQLTIIMVIHDLNLAFQYCDEIVLLKEGEVLLAASRQEVLESEILQQVYHHRLKIIHDHGNTYVVPRANEKEA</sequence>
<keyword evidence="4" id="KW-1278">Translocase</keyword>
<keyword evidence="2" id="KW-0547">Nucleotide-binding</keyword>
<dbReference type="InterPro" id="IPR003439">
    <property type="entry name" value="ABC_transporter-like_ATP-bd"/>
</dbReference>
<keyword evidence="1" id="KW-0813">Transport</keyword>
<evidence type="ECO:0000256" key="4">
    <source>
        <dbReference type="ARBA" id="ARBA00022967"/>
    </source>
</evidence>
<dbReference type="Gene3D" id="3.40.50.300">
    <property type="entry name" value="P-loop containing nucleotide triphosphate hydrolases"/>
    <property type="match status" value="1"/>
</dbReference>
<protein>
    <submittedName>
        <fullName evidence="6">ABC transporter ATP-binding protein</fullName>
    </submittedName>
</protein>
<dbReference type="EMBL" id="JAQIFT010000013">
    <property type="protein sequence ID" value="MDA3730425.1"/>
    <property type="molecule type" value="Genomic_DNA"/>
</dbReference>
<dbReference type="PROSITE" id="PS00211">
    <property type="entry name" value="ABC_TRANSPORTER_1"/>
    <property type="match status" value="1"/>
</dbReference>
<evidence type="ECO:0000256" key="2">
    <source>
        <dbReference type="ARBA" id="ARBA00022741"/>
    </source>
</evidence>
<dbReference type="SUPFAM" id="SSF52540">
    <property type="entry name" value="P-loop containing nucleoside triphosphate hydrolases"/>
    <property type="match status" value="1"/>
</dbReference>
<evidence type="ECO:0000313" key="6">
    <source>
        <dbReference type="EMBL" id="MDA3730425.1"/>
    </source>
</evidence>
<dbReference type="InterPro" id="IPR017871">
    <property type="entry name" value="ABC_transporter-like_CS"/>
</dbReference>
<dbReference type="PROSITE" id="PS50893">
    <property type="entry name" value="ABC_TRANSPORTER_2"/>
    <property type="match status" value="1"/>
</dbReference>
<gene>
    <name evidence="6" type="ORF">PBV87_02755</name>
</gene>
<dbReference type="InterPro" id="IPR003593">
    <property type="entry name" value="AAA+_ATPase"/>
</dbReference>
<proteinExistence type="predicted"/>
<name>A0AA42DK21_9FIRM</name>
<dbReference type="PANTHER" id="PTHR42794:SF1">
    <property type="entry name" value="HEMIN IMPORT ATP-BINDING PROTEIN HMUV"/>
    <property type="match status" value="1"/>
</dbReference>